<feature type="domain" description="ABM" evidence="1">
    <location>
        <begin position="18"/>
        <end position="93"/>
    </location>
</feature>
<sequence>MSIIDGGLPLLASVDKDMMVRISEIEIIPEYLSAHNTILKEEAAASFNIEPGVLAISPMYLKENPNQIRIIKIYANKLAYQLHLTTPHFQHYKTTTLKMVKDLKLVDMESLDRETMVGIFKKLK</sequence>
<dbReference type="RefSeq" id="WP_232324733.1">
    <property type="nucleotide sequence ID" value="NZ_CP014504.1"/>
</dbReference>
<dbReference type="AlphaFoldDB" id="A0A127VCW7"/>
<dbReference type="InterPro" id="IPR011008">
    <property type="entry name" value="Dimeric_a/b-barrel"/>
</dbReference>
<dbReference type="Gene3D" id="3.30.70.100">
    <property type="match status" value="1"/>
</dbReference>
<dbReference type="KEGG" id="pcm:AY601_2170"/>
<keyword evidence="2" id="KW-0503">Monooxygenase</keyword>
<protein>
    <submittedName>
        <fullName evidence="2">Antibiotic biosynthesis monooxygenase</fullName>
    </submittedName>
</protein>
<dbReference type="InterPro" id="IPR007138">
    <property type="entry name" value="ABM_dom"/>
</dbReference>
<proteinExistence type="predicted"/>
<accession>A0A127VCW7</accession>
<reference evidence="2 3" key="1">
    <citation type="submission" date="2016-03" db="EMBL/GenBank/DDBJ databases">
        <title>Complete genome sequence of Pedobacter cryoconitis PAMC 27485.</title>
        <authorList>
            <person name="Lee J."/>
            <person name="Kim O.-S."/>
        </authorList>
    </citation>
    <scope>NUCLEOTIDE SEQUENCE [LARGE SCALE GENOMIC DNA]</scope>
    <source>
        <strain evidence="2 3">PAMC 27485</strain>
    </source>
</reference>
<dbReference type="EMBL" id="CP014504">
    <property type="protein sequence ID" value="AMP99070.1"/>
    <property type="molecule type" value="Genomic_DNA"/>
</dbReference>
<dbReference type="Pfam" id="PF03992">
    <property type="entry name" value="ABM"/>
    <property type="match status" value="1"/>
</dbReference>
<dbReference type="GO" id="GO:0004497">
    <property type="term" value="F:monooxygenase activity"/>
    <property type="evidence" value="ECO:0007669"/>
    <property type="project" value="UniProtKB-KW"/>
</dbReference>
<dbReference type="Proteomes" id="UP000071561">
    <property type="component" value="Chromosome"/>
</dbReference>
<dbReference type="PATRIC" id="fig|188932.3.peg.2273"/>
<keyword evidence="2" id="KW-0560">Oxidoreductase</keyword>
<organism evidence="2 3">
    <name type="scientific">Pedobacter cryoconitis</name>
    <dbReference type="NCBI Taxonomy" id="188932"/>
    <lineage>
        <taxon>Bacteria</taxon>
        <taxon>Pseudomonadati</taxon>
        <taxon>Bacteroidota</taxon>
        <taxon>Sphingobacteriia</taxon>
        <taxon>Sphingobacteriales</taxon>
        <taxon>Sphingobacteriaceae</taxon>
        <taxon>Pedobacter</taxon>
    </lineage>
</organism>
<evidence type="ECO:0000313" key="3">
    <source>
        <dbReference type="Proteomes" id="UP000071561"/>
    </source>
</evidence>
<evidence type="ECO:0000259" key="1">
    <source>
        <dbReference type="Pfam" id="PF03992"/>
    </source>
</evidence>
<name>A0A127VCW7_9SPHI</name>
<evidence type="ECO:0000313" key="2">
    <source>
        <dbReference type="EMBL" id="AMP99070.1"/>
    </source>
</evidence>
<keyword evidence="3" id="KW-1185">Reference proteome</keyword>
<gene>
    <name evidence="2" type="ORF">AY601_2170</name>
</gene>
<dbReference type="SUPFAM" id="SSF54909">
    <property type="entry name" value="Dimeric alpha+beta barrel"/>
    <property type="match status" value="1"/>
</dbReference>